<organism evidence="2 3">
    <name type="scientific">Brassica cretica</name>
    <name type="common">Mustard</name>
    <dbReference type="NCBI Taxonomy" id="69181"/>
    <lineage>
        <taxon>Eukaryota</taxon>
        <taxon>Viridiplantae</taxon>
        <taxon>Streptophyta</taxon>
        <taxon>Embryophyta</taxon>
        <taxon>Tracheophyta</taxon>
        <taxon>Spermatophyta</taxon>
        <taxon>Magnoliopsida</taxon>
        <taxon>eudicotyledons</taxon>
        <taxon>Gunneridae</taxon>
        <taxon>Pentapetalae</taxon>
        <taxon>rosids</taxon>
        <taxon>malvids</taxon>
        <taxon>Brassicales</taxon>
        <taxon>Brassicaceae</taxon>
        <taxon>Brassiceae</taxon>
        <taxon>Brassica</taxon>
    </lineage>
</organism>
<evidence type="ECO:0000256" key="1">
    <source>
        <dbReference type="SAM" id="MobiDB-lite"/>
    </source>
</evidence>
<feature type="region of interest" description="Disordered" evidence="1">
    <location>
        <begin position="49"/>
        <end position="79"/>
    </location>
</feature>
<dbReference type="Proteomes" id="UP000712600">
    <property type="component" value="Unassembled WGS sequence"/>
</dbReference>
<dbReference type="AlphaFoldDB" id="A0A8S9NTN2"/>
<name>A0A8S9NTN2_BRACR</name>
<evidence type="ECO:0000313" key="2">
    <source>
        <dbReference type="EMBL" id="KAF3507086.1"/>
    </source>
</evidence>
<sequence>MGQIHGLSSFRDAACTRSLQVHQLIATDFQGELTRLEFHPELLLLRDPANRPRRRPMPQAARAPHEHREAPLPDFPIIPDIPMRDQGDFQRVVVDALHAIWARVSRCRCTSRESVRARSPSAVGPSRQQEDDTDED</sequence>
<feature type="region of interest" description="Disordered" evidence="1">
    <location>
        <begin position="110"/>
        <end position="136"/>
    </location>
</feature>
<gene>
    <name evidence="2" type="ORF">F2Q69_00006932</name>
</gene>
<evidence type="ECO:0000313" key="3">
    <source>
        <dbReference type="Proteomes" id="UP000712600"/>
    </source>
</evidence>
<proteinExistence type="predicted"/>
<accession>A0A8S9NTN2</accession>
<protein>
    <submittedName>
        <fullName evidence="2">Uncharacterized protein</fullName>
    </submittedName>
</protein>
<reference evidence="2" key="1">
    <citation type="submission" date="2019-12" db="EMBL/GenBank/DDBJ databases">
        <title>Genome sequencing and annotation of Brassica cretica.</title>
        <authorList>
            <person name="Studholme D.J."/>
            <person name="Sarris P."/>
        </authorList>
    </citation>
    <scope>NUCLEOTIDE SEQUENCE</scope>
    <source>
        <strain evidence="2">PFS-109/04</strain>
        <tissue evidence="2">Leaf</tissue>
    </source>
</reference>
<comment type="caution">
    <text evidence="2">The sequence shown here is derived from an EMBL/GenBank/DDBJ whole genome shotgun (WGS) entry which is preliminary data.</text>
</comment>
<dbReference type="EMBL" id="QGKX02001521">
    <property type="protein sequence ID" value="KAF3507086.1"/>
    <property type="molecule type" value="Genomic_DNA"/>
</dbReference>